<dbReference type="RefSeq" id="WP_053996762.1">
    <property type="nucleotide sequence ID" value="NZ_CP065643.1"/>
</dbReference>
<feature type="transmembrane region" description="Helical" evidence="1">
    <location>
        <begin position="7"/>
        <end position="29"/>
    </location>
</feature>
<keyword evidence="1" id="KW-0472">Membrane</keyword>
<evidence type="ECO:0000313" key="3">
    <source>
        <dbReference type="Proteomes" id="UP000037977"/>
    </source>
</evidence>
<dbReference type="EMBL" id="LGCI01000011">
    <property type="protein sequence ID" value="KOY80259.1"/>
    <property type="molecule type" value="Genomic_DNA"/>
</dbReference>
<organism evidence="2 3">
    <name type="scientific">Lysinibacillus macroides</name>
    <dbReference type="NCBI Taxonomy" id="33935"/>
    <lineage>
        <taxon>Bacteria</taxon>
        <taxon>Bacillati</taxon>
        <taxon>Bacillota</taxon>
        <taxon>Bacilli</taxon>
        <taxon>Bacillales</taxon>
        <taxon>Bacillaceae</taxon>
        <taxon>Lysinibacillus</taxon>
    </lineage>
</organism>
<reference evidence="2 3" key="1">
    <citation type="submission" date="2015-07" db="EMBL/GenBank/DDBJ databases">
        <title>Genome sequencing project for genomic taxonomy and phylogenomics of Bacillus-like bacteria.</title>
        <authorList>
            <person name="Liu B."/>
            <person name="Wang J."/>
            <person name="Zhu Y."/>
            <person name="Liu G."/>
            <person name="Chen Q."/>
            <person name="Chen Z."/>
            <person name="Che J."/>
            <person name="Ge C."/>
            <person name="Shi H."/>
            <person name="Pan Z."/>
            <person name="Liu X."/>
        </authorList>
    </citation>
    <scope>NUCLEOTIDE SEQUENCE [LARGE SCALE GENOMIC DNA]</scope>
    <source>
        <strain evidence="2 3">DSM 54</strain>
    </source>
</reference>
<comment type="caution">
    <text evidence="2">The sequence shown here is derived from an EMBL/GenBank/DDBJ whole genome shotgun (WGS) entry which is preliminary data.</text>
</comment>
<keyword evidence="1" id="KW-0812">Transmembrane</keyword>
<evidence type="ECO:0000256" key="1">
    <source>
        <dbReference type="SAM" id="Phobius"/>
    </source>
</evidence>
<feature type="transmembrane region" description="Helical" evidence="1">
    <location>
        <begin position="35"/>
        <end position="56"/>
    </location>
</feature>
<dbReference type="Proteomes" id="UP000037977">
    <property type="component" value="Unassembled WGS sequence"/>
</dbReference>
<feature type="transmembrane region" description="Helical" evidence="1">
    <location>
        <begin position="68"/>
        <end position="86"/>
    </location>
</feature>
<evidence type="ECO:0000313" key="2">
    <source>
        <dbReference type="EMBL" id="KOY80259.1"/>
    </source>
</evidence>
<proteinExistence type="predicted"/>
<accession>A0A0M9DGA4</accession>
<sequence length="88" mass="10029">MKKLMMVIGYNLFLIMFLYLSLKALIYSAMSDSFINAQFIITILLIIIVLWTLGLLLRKSSIVKDSKVLFTGSSAVSFLIVLAIFWNF</sequence>
<dbReference type="AlphaFoldDB" id="A0A0M9DGA4"/>
<keyword evidence="1" id="KW-1133">Transmembrane helix</keyword>
<name>A0A0M9DGA4_9BACI</name>
<keyword evidence="3" id="KW-1185">Reference proteome</keyword>
<protein>
    <submittedName>
        <fullName evidence="2">Uncharacterized protein</fullName>
    </submittedName>
</protein>
<dbReference type="PATRIC" id="fig|33935.3.peg.4363"/>
<gene>
    <name evidence="2" type="ORF">ADM90_20630</name>
</gene>